<accession>A0A445AZU8</accession>
<dbReference type="EMBL" id="SDMP01000011">
    <property type="protein sequence ID" value="RYR31963.1"/>
    <property type="molecule type" value="Genomic_DNA"/>
</dbReference>
<protein>
    <submittedName>
        <fullName evidence="1">Uncharacterized protein</fullName>
    </submittedName>
</protein>
<dbReference type="Proteomes" id="UP000289738">
    <property type="component" value="Chromosome B01"/>
</dbReference>
<proteinExistence type="predicted"/>
<comment type="caution">
    <text evidence="1">The sequence shown here is derived from an EMBL/GenBank/DDBJ whole genome shotgun (WGS) entry which is preliminary data.</text>
</comment>
<organism evidence="1 2">
    <name type="scientific">Arachis hypogaea</name>
    <name type="common">Peanut</name>
    <dbReference type="NCBI Taxonomy" id="3818"/>
    <lineage>
        <taxon>Eukaryota</taxon>
        <taxon>Viridiplantae</taxon>
        <taxon>Streptophyta</taxon>
        <taxon>Embryophyta</taxon>
        <taxon>Tracheophyta</taxon>
        <taxon>Spermatophyta</taxon>
        <taxon>Magnoliopsida</taxon>
        <taxon>eudicotyledons</taxon>
        <taxon>Gunneridae</taxon>
        <taxon>Pentapetalae</taxon>
        <taxon>rosids</taxon>
        <taxon>fabids</taxon>
        <taxon>Fabales</taxon>
        <taxon>Fabaceae</taxon>
        <taxon>Papilionoideae</taxon>
        <taxon>50 kb inversion clade</taxon>
        <taxon>dalbergioids sensu lato</taxon>
        <taxon>Dalbergieae</taxon>
        <taxon>Pterocarpus clade</taxon>
        <taxon>Arachis</taxon>
    </lineage>
</organism>
<evidence type="ECO:0000313" key="2">
    <source>
        <dbReference type="Proteomes" id="UP000289738"/>
    </source>
</evidence>
<gene>
    <name evidence="1" type="ORF">Ahy_B01g056934</name>
</gene>
<keyword evidence="2" id="KW-1185">Reference proteome</keyword>
<name>A0A445AZU8_ARAHY</name>
<evidence type="ECO:0000313" key="1">
    <source>
        <dbReference type="EMBL" id="RYR31963.1"/>
    </source>
</evidence>
<dbReference type="AlphaFoldDB" id="A0A445AZU8"/>
<reference evidence="1 2" key="1">
    <citation type="submission" date="2019-01" db="EMBL/GenBank/DDBJ databases">
        <title>Sequencing of cultivated peanut Arachis hypogaea provides insights into genome evolution and oil improvement.</title>
        <authorList>
            <person name="Chen X."/>
        </authorList>
    </citation>
    <scope>NUCLEOTIDE SEQUENCE [LARGE SCALE GENOMIC DNA]</scope>
    <source>
        <strain evidence="2">cv. Fuhuasheng</strain>
        <tissue evidence="1">Leaves</tissue>
    </source>
</reference>
<sequence length="116" mass="13571">MEARRHRLGGWRRNCMGVFLGIDERDERMLMNEGSGKTVSKYFNKILKHVIRIQSILFAKTSSVEEHCIDPIWKKFKINMNTDLEEQTSILDEYLPVGEEALEELIDVIENTNKQT</sequence>